<dbReference type="EC" id="3.1.1.29" evidence="1"/>
<dbReference type="RefSeq" id="WP_263846619.1">
    <property type="nucleotide sequence ID" value="NZ_JALIEB010000045.1"/>
</dbReference>
<dbReference type="GO" id="GO:0005840">
    <property type="term" value="C:ribosome"/>
    <property type="evidence" value="ECO:0007669"/>
    <property type="project" value="UniProtKB-KW"/>
</dbReference>
<keyword evidence="5" id="KW-0689">Ribosomal protein</keyword>
<proteinExistence type="inferred from homology"/>
<dbReference type="Pfam" id="PF01981">
    <property type="entry name" value="PTH2"/>
    <property type="match status" value="1"/>
</dbReference>
<evidence type="ECO:0000256" key="3">
    <source>
        <dbReference type="ARBA" id="ARBA00038050"/>
    </source>
</evidence>
<dbReference type="SUPFAM" id="SSF102462">
    <property type="entry name" value="Peptidyl-tRNA hydrolase II"/>
    <property type="match status" value="1"/>
</dbReference>
<dbReference type="EMBL" id="JALIEB010000045">
    <property type="protein sequence ID" value="MCV3274416.1"/>
    <property type="molecule type" value="Genomic_DNA"/>
</dbReference>
<dbReference type="GO" id="GO:0004045">
    <property type="term" value="F:peptidyl-tRNA hydrolase activity"/>
    <property type="evidence" value="ECO:0007669"/>
    <property type="project" value="UniProtKB-EC"/>
</dbReference>
<keyword evidence="5" id="KW-0687">Ribonucleoprotein</keyword>
<dbReference type="PANTHER" id="PTHR12649:SF11">
    <property type="entry name" value="PEPTIDYL-TRNA HYDROLASE 2, MITOCHONDRIAL"/>
    <property type="match status" value="1"/>
</dbReference>
<keyword evidence="6" id="KW-1185">Reference proteome</keyword>
<organism evidence="5 6">
    <name type="scientific">Roseobacter sinensis</name>
    <dbReference type="NCBI Taxonomy" id="2931391"/>
    <lineage>
        <taxon>Bacteria</taxon>
        <taxon>Pseudomonadati</taxon>
        <taxon>Pseudomonadota</taxon>
        <taxon>Alphaproteobacteria</taxon>
        <taxon>Rhodobacterales</taxon>
        <taxon>Roseobacteraceae</taxon>
        <taxon>Roseobacter</taxon>
    </lineage>
</organism>
<comment type="similarity">
    <text evidence="3">Belongs to the PTH2 family.</text>
</comment>
<sequence length="150" mass="15955">MATVSPKPWMLRVARMAAQTPKAINRVVAPLECGHCVSMKQVIVVNDALSLPKGKLSAQVAHASVSAFLAAAESKREVWLERGMPKIVLKCASELELEELHSEAQTKSLPACLIRDAGKTLLAQGTITCLGIGPATDAEIDKLTGDLTLL</sequence>
<evidence type="ECO:0000313" key="5">
    <source>
        <dbReference type="EMBL" id="MCV3274416.1"/>
    </source>
</evidence>
<name>A0ABT3BLI0_9RHOB</name>
<dbReference type="PANTHER" id="PTHR12649">
    <property type="entry name" value="PEPTIDYL-TRNA HYDROLASE 2"/>
    <property type="match status" value="1"/>
</dbReference>
<dbReference type="NCBIfam" id="TIGR00283">
    <property type="entry name" value="arch_pth2"/>
    <property type="match status" value="1"/>
</dbReference>
<accession>A0ABT3BLI0</accession>
<evidence type="ECO:0000256" key="2">
    <source>
        <dbReference type="ARBA" id="ARBA00022801"/>
    </source>
</evidence>
<dbReference type="InterPro" id="IPR002833">
    <property type="entry name" value="PTH2"/>
</dbReference>
<gene>
    <name evidence="5" type="primary">pth2</name>
    <name evidence="5" type="ORF">MUB52_23555</name>
</gene>
<comment type="caution">
    <text evidence="5">The sequence shown here is derived from an EMBL/GenBank/DDBJ whole genome shotgun (WGS) entry which is preliminary data.</text>
</comment>
<dbReference type="InterPro" id="IPR023476">
    <property type="entry name" value="Pep_tRNA_hydro_II_dom_sf"/>
</dbReference>
<dbReference type="Gene3D" id="3.40.1490.10">
    <property type="entry name" value="Bit1"/>
    <property type="match status" value="1"/>
</dbReference>
<comment type="catalytic activity">
    <reaction evidence="4">
        <text>an N-acyl-L-alpha-aminoacyl-tRNA + H2O = an N-acyl-L-amino acid + a tRNA + H(+)</text>
        <dbReference type="Rhea" id="RHEA:54448"/>
        <dbReference type="Rhea" id="RHEA-COMP:10123"/>
        <dbReference type="Rhea" id="RHEA-COMP:13883"/>
        <dbReference type="ChEBI" id="CHEBI:15377"/>
        <dbReference type="ChEBI" id="CHEBI:15378"/>
        <dbReference type="ChEBI" id="CHEBI:59874"/>
        <dbReference type="ChEBI" id="CHEBI:78442"/>
        <dbReference type="ChEBI" id="CHEBI:138191"/>
        <dbReference type="EC" id="3.1.1.29"/>
    </reaction>
</comment>
<keyword evidence="2 5" id="KW-0378">Hydrolase</keyword>
<protein>
    <recommendedName>
        <fullName evidence="1">peptidyl-tRNA hydrolase</fullName>
        <ecNumber evidence="1">3.1.1.29</ecNumber>
    </recommendedName>
</protein>
<dbReference type="NCBIfam" id="NF003314">
    <property type="entry name" value="PRK04322.1"/>
    <property type="match status" value="1"/>
</dbReference>
<dbReference type="Proteomes" id="UP001208690">
    <property type="component" value="Unassembled WGS sequence"/>
</dbReference>
<evidence type="ECO:0000313" key="6">
    <source>
        <dbReference type="Proteomes" id="UP001208690"/>
    </source>
</evidence>
<reference evidence="5 6" key="1">
    <citation type="submission" date="2022-04" db="EMBL/GenBank/DDBJ databases">
        <title>Roseobacter sp. WL0113 is a bacterium isolated from neritic sediment.</title>
        <authorList>
            <person name="Wang L."/>
            <person name="He W."/>
            <person name="Zhang D.-F."/>
        </authorList>
    </citation>
    <scope>NUCLEOTIDE SEQUENCE [LARGE SCALE GENOMIC DNA]</scope>
    <source>
        <strain evidence="5 6">WL0113</strain>
    </source>
</reference>
<evidence type="ECO:0000256" key="1">
    <source>
        <dbReference type="ARBA" id="ARBA00013260"/>
    </source>
</evidence>
<evidence type="ECO:0000256" key="4">
    <source>
        <dbReference type="ARBA" id="ARBA00048707"/>
    </source>
</evidence>